<protein>
    <submittedName>
        <fullName evidence="2">Uncharacterized protein</fullName>
    </submittedName>
</protein>
<feature type="transmembrane region" description="Helical" evidence="1">
    <location>
        <begin position="41"/>
        <end position="63"/>
    </location>
</feature>
<evidence type="ECO:0000313" key="3">
    <source>
        <dbReference type="Proteomes" id="UP000681343"/>
    </source>
</evidence>
<reference evidence="2" key="1">
    <citation type="submission" date="2020-09" db="EMBL/GenBank/DDBJ databases">
        <title>New species isolated from human feces.</title>
        <authorList>
            <person name="Kitahara M."/>
            <person name="Shigeno Y."/>
            <person name="Shime M."/>
            <person name="Matsumoto Y."/>
            <person name="Nakamura S."/>
            <person name="Motooka D."/>
            <person name="Fukuoka S."/>
            <person name="Nishikawa H."/>
            <person name="Benno Y."/>
        </authorList>
    </citation>
    <scope>NUCLEOTIDE SEQUENCE</scope>
    <source>
        <strain evidence="2">MM35</strain>
    </source>
</reference>
<dbReference type="EMBL" id="AP023415">
    <property type="protein sequence ID" value="BCK77936.1"/>
    <property type="molecule type" value="Genomic_DNA"/>
</dbReference>
<organism evidence="2 3">
    <name type="scientific">Vescimonas fastidiosa</name>
    <dbReference type="NCBI Taxonomy" id="2714353"/>
    <lineage>
        <taxon>Bacteria</taxon>
        <taxon>Bacillati</taxon>
        <taxon>Bacillota</taxon>
        <taxon>Clostridia</taxon>
        <taxon>Eubacteriales</taxon>
        <taxon>Oscillospiraceae</taxon>
        <taxon>Vescimonas</taxon>
    </lineage>
</organism>
<dbReference type="KEGG" id="vfa:MM35RIKEN_01280"/>
<dbReference type="AlphaFoldDB" id="A0A810PW30"/>
<keyword evidence="3" id="KW-1185">Reference proteome</keyword>
<keyword evidence="1" id="KW-0472">Membrane</keyword>
<sequence>MEERNWKYKITSSWTAVIAVAITTAVSGGFTFWLYTAHDGAFVGLGGLTAFFAIICVLSAYGAMSFKLLVDQNGFYFRTKPGNGRYYRYREIRSMWLATDKETDLQQATYCNFETMDGKRSRFLVLDPNIDAVDYMIERVEAVGASREEDDRDREFVIPGKKKVGGLMIFAVLLLPVLYLILFVWTSMPLILRIIPVAVVLIPVVKVFSHGLFFKLKIQKDGFYCRTNPFDGRYYRYGDILDCCLVEAERGTRRHETYYAYYMKFTDRANRTHRVLYDKSLYEREMNELVARIERAKEDEE</sequence>
<keyword evidence="1" id="KW-0812">Transmembrane</keyword>
<proteinExistence type="predicted"/>
<accession>A0A810PW30</accession>
<evidence type="ECO:0000313" key="2">
    <source>
        <dbReference type="EMBL" id="BCK77936.1"/>
    </source>
</evidence>
<keyword evidence="1" id="KW-1133">Transmembrane helix</keyword>
<name>A0A810PW30_9FIRM</name>
<feature type="transmembrane region" description="Helical" evidence="1">
    <location>
        <begin position="12"/>
        <end position="35"/>
    </location>
</feature>
<feature type="transmembrane region" description="Helical" evidence="1">
    <location>
        <begin position="191"/>
        <end position="214"/>
    </location>
</feature>
<evidence type="ECO:0000256" key="1">
    <source>
        <dbReference type="SAM" id="Phobius"/>
    </source>
</evidence>
<dbReference type="Proteomes" id="UP000681343">
    <property type="component" value="Chromosome"/>
</dbReference>
<feature type="transmembrane region" description="Helical" evidence="1">
    <location>
        <begin position="164"/>
        <end position="185"/>
    </location>
</feature>
<gene>
    <name evidence="2" type="ORF">MM35RIKEN_01280</name>
</gene>